<evidence type="ECO:0000313" key="2">
    <source>
        <dbReference type="Proteomes" id="UP001320326"/>
    </source>
</evidence>
<dbReference type="KEGG" id="seme:MIZ01_2331"/>
<organism evidence="1 2">
    <name type="scientific">Sideroxyarcus emersonii</name>
    <dbReference type="NCBI Taxonomy" id="2764705"/>
    <lineage>
        <taxon>Bacteria</taxon>
        <taxon>Pseudomonadati</taxon>
        <taxon>Pseudomonadota</taxon>
        <taxon>Betaproteobacteria</taxon>
        <taxon>Nitrosomonadales</taxon>
        <taxon>Gallionellaceae</taxon>
        <taxon>Sideroxyarcus</taxon>
    </lineage>
</organism>
<dbReference type="EMBL" id="AP023423">
    <property type="protein sequence ID" value="BCK88527.1"/>
    <property type="molecule type" value="Genomic_DNA"/>
</dbReference>
<dbReference type="Proteomes" id="UP001320326">
    <property type="component" value="Chromosome"/>
</dbReference>
<protein>
    <submittedName>
        <fullName evidence="1">Uncharacterized protein</fullName>
    </submittedName>
</protein>
<reference evidence="1 2" key="1">
    <citation type="journal article" date="2022" name="Int. J. Syst. Evol. Microbiol.">
        <title>&lt;i&gt;Sideroxyarcus emersonii&lt;/i&gt; gen. nov. sp. nov., a neutrophilic, microaerobic iron- and thiosulfate-oxidizing bacterium isolated from iron-rich wetland sediment.</title>
        <authorList>
            <person name="Kato S."/>
            <person name="Itoh T."/>
            <person name="Iino T."/>
            <person name="Ohkuma M."/>
        </authorList>
    </citation>
    <scope>NUCLEOTIDE SEQUENCE [LARGE SCALE GENOMIC DNA]</scope>
    <source>
        <strain evidence="1 2">MIZ01</strain>
    </source>
</reference>
<accession>A0AAN1XBM4</accession>
<sequence length="89" mass="10360">MLSRDAVLQTLKCSQSDYPFMLEEKFPHVLERILSLWNSPEGESYLNDLLQPNGRGGGRFDRDGFPDQAWQEIFNLKALYDQSRPGLRR</sequence>
<gene>
    <name evidence="1" type="ORF">MIZ01_2331</name>
</gene>
<evidence type="ECO:0000313" key="1">
    <source>
        <dbReference type="EMBL" id="BCK88527.1"/>
    </source>
</evidence>
<proteinExistence type="predicted"/>
<keyword evidence="2" id="KW-1185">Reference proteome</keyword>
<name>A0AAN1XBM4_9PROT</name>
<dbReference type="AlphaFoldDB" id="A0AAN1XBM4"/>
<dbReference type="RefSeq" id="WP_237247045.1">
    <property type="nucleotide sequence ID" value="NZ_AP023423.1"/>
</dbReference>